<dbReference type="EMBL" id="CABDVU010000001">
    <property type="protein sequence ID" value="VTN09534.1"/>
    <property type="molecule type" value="Genomic_DNA"/>
</dbReference>
<dbReference type="AlphaFoldDB" id="A0A4V6J1F8"/>
<sequence>MTHDLKIDQALEMLHRLMALAKERRLGFGVKLTNTLGTINRKGALPGDEMYMSGRALFPLAINVAALLSREFDGRLPISYSGGASQLTIREIFETGIRPITMATDLLKPGGYLRLSACMRELEQASGWDLQQVDVPRLSALAEKAISMEYTQKHWEIAGPHRGRRAATAHRLLRRALRKRLRD</sequence>
<organism evidence="1 2">
    <name type="scientific">Raoultella terrigena</name>
    <name type="common">Klebsiella terrigena</name>
    <dbReference type="NCBI Taxonomy" id="577"/>
    <lineage>
        <taxon>Bacteria</taxon>
        <taxon>Pseudomonadati</taxon>
        <taxon>Pseudomonadota</taxon>
        <taxon>Gammaproteobacteria</taxon>
        <taxon>Enterobacterales</taxon>
        <taxon>Enterobacteriaceae</taxon>
        <taxon>Klebsiella/Raoultella group</taxon>
        <taxon>Raoultella</taxon>
    </lineage>
</organism>
<name>A0A4V6J1F8_RAOTE</name>
<accession>A0A4V6J1F8</accession>
<evidence type="ECO:0000313" key="1">
    <source>
        <dbReference type="EMBL" id="VTN09534.1"/>
    </source>
</evidence>
<protein>
    <submittedName>
        <fullName evidence="1">Putative selenate reductase subunit YgfK</fullName>
    </submittedName>
</protein>
<dbReference type="SUPFAM" id="SSF51395">
    <property type="entry name" value="FMN-linked oxidoreductases"/>
    <property type="match status" value="1"/>
</dbReference>
<proteinExistence type="predicted"/>
<dbReference type="Proteomes" id="UP000339249">
    <property type="component" value="Unassembled WGS sequence"/>
</dbReference>
<gene>
    <name evidence="1" type="ORF">NCTC9185_01424</name>
</gene>
<evidence type="ECO:0000313" key="2">
    <source>
        <dbReference type="Proteomes" id="UP000339249"/>
    </source>
</evidence>
<reference evidence="1 2" key="1">
    <citation type="submission" date="2019-04" db="EMBL/GenBank/DDBJ databases">
        <authorList>
            <consortium name="Pathogen Informatics"/>
        </authorList>
    </citation>
    <scope>NUCLEOTIDE SEQUENCE [LARGE SCALE GENOMIC DNA]</scope>
    <source>
        <strain evidence="1 2">NCTC9185</strain>
    </source>
</reference>